<gene>
    <name evidence="1" type="ORF">AVEN_207393_1</name>
</gene>
<dbReference type="EMBL" id="BGPR01094391">
    <property type="protein sequence ID" value="GBM34547.1"/>
    <property type="molecule type" value="Genomic_DNA"/>
</dbReference>
<organism evidence="1 2">
    <name type="scientific">Araneus ventricosus</name>
    <name type="common">Orbweaver spider</name>
    <name type="synonym">Epeira ventricosa</name>
    <dbReference type="NCBI Taxonomy" id="182803"/>
    <lineage>
        <taxon>Eukaryota</taxon>
        <taxon>Metazoa</taxon>
        <taxon>Ecdysozoa</taxon>
        <taxon>Arthropoda</taxon>
        <taxon>Chelicerata</taxon>
        <taxon>Arachnida</taxon>
        <taxon>Araneae</taxon>
        <taxon>Araneomorphae</taxon>
        <taxon>Entelegynae</taxon>
        <taxon>Araneoidea</taxon>
        <taxon>Araneidae</taxon>
        <taxon>Araneus</taxon>
    </lineage>
</organism>
<evidence type="ECO:0000313" key="2">
    <source>
        <dbReference type="Proteomes" id="UP000499080"/>
    </source>
</evidence>
<evidence type="ECO:0000313" key="1">
    <source>
        <dbReference type="EMBL" id="GBM34547.1"/>
    </source>
</evidence>
<feature type="non-terminal residue" evidence="1">
    <location>
        <position position="1"/>
    </location>
</feature>
<dbReference type="Proteomes" id="UP000499080">
    <property type="component" value="Unassembled WGS sequence"/>
</dbReference>
<name>A0A4Y2F195_ARAVE</name>
<keyword evidence="2" id="KW-1185">Reference proteome</keyword>
<comment type="caution">
    <text evidence="1">The sequence shown here is derived from an EMBL/GenBank/DDBJ whole genome shotgun (WGS) entry which is preliminary data.</text>
</comment>
<reference evidence="1 2" key="1">
    <citation type="journal article" date="2019" name="Sci. Rep.">
        <title>Orb-weaving spider Araneus ventricosus genome elucidates the spidroin gene catalogue.</title>
        <authorList>
            <person name="Kono N."/>
            <person name="Nakamura H."/>
            <person name="Ohtoshi R."/>
            <person name="Moran D.A.P."/>
            <person name="Shinohara A."/>
            <person name="Yoshida Y."/>
            <person name="Fujiwara M."/>
            <person name="Mori M."/>
            <person name="Tomita M."/>
            <person name="Arakawa K."/>
        </authorList>
    </citation>
    <scope>NUCLEOTIDE SEQUENCE [LARGE SCALE GENOMIC DNA]</scope>
</reference>
<protein>
    <submittedName>
        <fullName evidence="1">Uncharacterized protein</fullName>
    </submittedName>
</protein>
<dbReference type="AlphaFoldDB" id="A0A4Y2F195"/>
<sequence>DAKTILLLIVWSYYERFNVQEAHIEGGISVESGFEPEVRWPRSRDNTIMTMDGCQDYSFTHRLVPLQFPKKKIIGYRKKTKGYILCCAPVSITQKQTFDDGLYQQISRYGRCGAVGCSVFAPSELKCWSVPSETSPGR</sequence>
<proteinExistence type="predicted"/>
<accession>A0A4Y2F195</accession>